<dbReference type="Pfam" id="PF12796">
    <property type="entry name" value="Ank_2"/>
    <property type="match status" value="4"/>
</dbReference>
<evidence type="ECO:0008006" key="9">
    <source>
        <dbReference type="Google" id="ProtNLM"/>
    </source>
</evidence>
<dbReference type="PRINTS" id="PR01415">
    <property type="entry name" value="ANKYRIN"/>
</dbReference>
<dbReference type="SUPFAM" id="SSF52540">
    <property type="entry name" value="P-loop containing nucleoside triphosphate hydrolases"/>
    <property type="match status" value="1"/>
</dbReference>
<dbReference type="InterPro" id="IPR027417">
    <property type="entry name" value="P-loop_NTPase"/>
</dbReference>
<comment type="caution">
    <text evidence="7">The sequence shown here is derived from an EMBL/GenBank/DDBJ whole genome shotgun (WGS) entry which is preliminary data.</text>
</comment>
<evidence type="ECO:0000313" key="7">
    <source>
        <dbReference type="EMBL" id="KAL1641063.1"/>
    </source>
</evidence>
<evidence type="ECO:0000256" key="3">
    <source>
        <dbReference type="PROSITE-ProRule" id="PRU00023"/>
    </source>
</evidence>
<dbReference type="Pfam" id="PF24883">
    <property type="entry name" value="NPHP3_N"/>
    <property type="match status" value="1"/>
</dbReference>
<feature type="compositionally biased region" description="Basic and acidic residues" evidence="4">
    <location>
        <begin position="872"/>
        <end position="894"/>
    </location>
</feature>
<feature type="repeat" description="ANK" evidence="3">
    <location>
        <begin position="806"/>
        <end position="838"/>
    </location>
</feature>
<dbReference type="Gene3D" id="1.25.40.20">
    <property type="entry name" value="Ankyrin repeat-containing domain"/>
    <property type="match status" value="5"/>
</dbReference>
<dbReference type="PANTHER" id="PTHR24198">
    <property type="entry name" value="ANKYRIN REPEAT AND PROTEIN KINASE DOMAIN-CONTAINING PROTEIN"/>
    <property type="match status" value="1"/>
</dbReference>
<dbReference type="PROSITE" id="PS50088">
    <property type="entry name" value="ANK_REPEAT"/>
    <property type="match status" value="8"/>
</dbReference>
<dbReference type="PANTHER" id="PTHR24198:SF165">
    <property type="entry name" value="ANKYRIN REPEAT-CONTAINING PROTEIN-RELATED"/>
    <property type="match status" value="1"/>
</dbReference>
<gene>
    <name evidence="7" type="ORF">SLS58_006335</name>
</gene>
<dbReference type="Pfam" id="PF00023">
    <property type="entry name" value="Ank"/>
    <property type="match status" value="1"/>
</dbReference>
<evidence type="ECO:0000259" key="5">
    <source>
        <dbReference type="Pfam" id="PF22939"/>
    </source>
</evidence>
<name>A0ABR3TNK9_9PEZI</name>
<evidence type="ECO:0000256" key="4">
    <source>
        <dbReference type="SAM" id="MobiDB-lite"/>
    </source>
</evidence>
<keyword evidence="1" id="KW-0677">Repeat</keyword>
<dbReference type="InterPro" id="IPR054471">
    <property type="entry name" value="GPIID_WHD"/>
</dbReference>
<feature type="repeat" description="ANK" evidence="3">
    <location>
        <begin position="938"/>
        <end position="970"/>
    </location>
</feature>
<organism evidence="7 8">
    <name type="scientific">Diplodia intermedia</name>
    <dbReference type="NCBI Taxonomy" id="856260"/>
    <lineage>
        <taxon>Eukaryota</taxon>
        <taxon>Fungi</taxon>
        <taxon>Dikarya</taxon>
        <taxon>Ascomycota</taxon>
        <taxon>Pezizomycotina</taxon>
        <taxon>Dothideomycetes</taxon>
        <taxon>Dothideomycetes incertae sedis</taxon>
        <taxon>Botryosphaeriales</taxon>
        <taxon>Botryosphaeriaceae</taxon>
        <taxon>Diplodia</taxon>
    </lineage>
</organism>
<reference evidence="7 8" key="1">
    <citation type="journal article" date="2023" name="Plant Dis.">
        <title>First Report of Diplodia intermedia Causing Canker and Dieback Diseases on Apple Trees in Canada.</title>
        <authorList>
            <person name="Ellouze W."/>
            <person name="Ilyukhin E."/>
            <person name="Sulman M."/>
            <person name="Ali S."/>
        </authorList>
    </citation>
    <scope>NUCLEOTIDE SEQUENCE [LARGE SCALE GENOMIC DNA]</scope>
    <source>
        <strain evidence="7 8">M45-28</strain>
    </source>
</reference>
<feature type="repeat" description="ANK" evidence="3">
    <location>
        <begin position="971"/>
        <end position="1003"/>
    </location>
</feature>
<dbReference type="InterPro" id="IPR036770">
    <property type="entry name" value="Ankyrin_rpt-contain_sf"/>
</dbReference>
<sequence length="1470" mass="162652">MADPIGIASGIAGLVTVAWQIVNLSHSYISDVRSADRSRARFEQELLALTSVLLQAEDACQEAESLGLVAQRPTALSANVVSESHVQLLDLRSELQKHSSRLIWPFREKELRKHVDALQRLNAIFSAFVTSNVLSRVIRDLSEDSSACIVYFFCDFSSRTQQSTAVILRSILLQLAEQGDSAVLSELNKQRQSIGRNFSTESLAQALHTTCLNHKNIFLVLDAPDELEHPKEIVSLLQAFAEAGCKVCVTSRDIPEVRGPLSAAKHIHIRNASPEDLATYIRSRFAESDFCDALAAINDIVDAVVQRADGIFLLAKLFLDQLLELSTLKKIRKTVKSLPVTVSEAFQTSLERIEAQPKDKRELAHRLIRWITHSHRRLKAAEVMHAFAVDEDEDEDEIDPENCPPLTMLLKVCAGLVTENSKDGTIGMVHTSAYEFFRSHYSNEYASIQVDIAKTSLLYLSSQEMRAGACENLESLDKRLQKLPFLPYAARYWGKHIEIPDLEEQLTSSIMTLIDDEALRSSSFQVLQNRHGLKSPGVAEATFEMTPRDQQPLHIAAYWGLEKTAAALLARGDDPSVPDSQGWTPLHWAVSNGNSAIVKVLVDGGARLDATDSQGWTPLFWTAFNDDIAILHQLLESGAQHLVRDISGWTALKYAISRRHFGVVQVLVEHYKRCLARMRQDEDNQARELSFEQERDYVEASIEMAADMKNDEVPSLLEKPDMAVEDYEKLWSLGHFDRTLHNIWRLREKAEMINGPAHYLERYSWNRPPPADDWKSRLLHVAIKAAQPLVLQLLIELGADVNFYVGGRTPLHTASFRKDPRFVEILLQHGADASTRDHSGLTALHMAVMNGFDDTVAMLLKWNSDPNARSTSKRDPRTARDWSDEGRPSKEDGVQRTPLMLACGLVSLDDESESALASSRIIELLIASHADANLKDYDEKSCLLYAIKSGHPKIVRQLLDASADVNSKDRSGRNALHYAARYGNLEVVKMVIDAGAEATIDKVGRNAFHHLTSRNDKNLKAEEIEGIIDLLAEKCGPGAMSADWNAPPGQPMRERPNYHSYTRSDYVFTPLTLALKATSWTLFEALEDRGAAFNTTFPLDHLLFMAVYQLQPRATRFLLDRGAWLSPETYSVTYMFNEKDLSDFPENLAPILADLPRLKVDINAEDEYNKRTMLLETVRSIDSEAVTQSFLDVGADPFKTDSKGLDAFLHALLSRHDEALRRLLHHAHSHPRAGHWTTHLRPPAASNEAATPPAASVFARICAALALDGTLNAPRGSDGQTLLQHFAALGDLPRVQQLLASGASPEIADAHGWRALHVALHRNATGVATALLDAGADPHAATTHWRDGFVKPSGLYAGDAWAGRPLHLAAMCGDGEAVALLLAKGVDVDAGTGVVATGFNAGHGPSALRIALDTGTFYGRVGAALDGGRLRVAEMLVEHGASTEGVAEHLVDGDILRFGNYPALWKRLRK</sequence>
<feature type="repeat" description="ANK" evidence="3">
    <location>
        <begin position="581"/>
        <end position="613"/>
    </location>
</feature>
<feature type="repeat" description="ANK" evidence="3">
    <location>
        <begin position="548"/>
        <end position="580"/>
    </location>
</feature>
<dbReference type="InterPro" id="IPR056884">
    <property type="entry name" value="NPHP3-like_N"/>
</dbReference>
<proteinExistence type="predicted"/>
<protein>
    <recommendedName>
        <fullName evidence="9">Ankyrin repeat protein</fullName>
    </recommendedName>
</protein>
<evidence type="ECO:0000313" key="8">
    <source>
        <dbReference type="Proteomes" id="UP001521184"/>
    </source>
</evidence>
<feature type="region of interest" description="Disordered" evidence="4">
    <location>
        <begin position="866"/>
        <end position="894"/>
    </location>
</feature>
<evidence type="ECO:0000259" key="6">
    <source>
        <dbReference type="Pfam" id="PF24883"/>
    </source>
</evidence>
<dbReference type="SMART" id="SM00248">
    <property type="entry name" value="ANK"/>
    <property type="match status" value="18"/>
</dbReference>
<dbReference type="Pfam" id="PF22939">
    <property type="entry name" value="WHD_GPIID"/>
    <property type="match status" value="1"/>
</dbReference>
<dbReference type="Proteomes" id="UP001521184">
    <property type="component" value="Unassembled WGS sequence"/>
</dbReference>
<keyword evidence="2 3" id="KW-0040">ANK repeat</keyword>
<dbReference type="PROSITE" id="PS50297">
    <property type="entry name" value="ANK_REP_REGION"/>
    <property type="match status" value="7"/>
</dbReference>
<keyword evidence="8" id="KW-1185">Reference proteome</keyword>
<evidence type="ECO:0000256" key="2">
    <source>
        <dbReference type="ARBA" id="ARBA00023043"/>
    </source>
</evidence>
<evidence type="ECO:0000256" key="1">
    <source>
        <dbReference type="ARBA" id="ARBA00022737"/>
    </source>
</evidence>
<dbReference type="SUPFAM" id="SSF48403">
    <property type="entry name" value="Ankyrin repeat"/>
    <property type="match status" value="3"/>
</dbReference>
<dbReference type="EMBL" id="JAKEKT020000043">
    <property type="protein sequence ID" value="KAL1641063.1"/>
    <property type="molecule type" value="Genomic_DNA"/>
</dbReference>
<feature type="domain" description="Nephrocystin 3-like N-terminal" evidence="6">
    <location>
        <begin position="133"/>
        <end position="252"/>
    </location>
</feature>
<feature type="repeat" description="ANK" evidence="3">
    <location>
        <begin position="1311"/>
        <end position="1343"/>
    </location>
</feature>
<feature type="domain" description="GPI inositol-deacylase winged helix" evidence="5">
    <location>
        <begin position="359"/>
        <end position="440"/>
    </location>
</feature>
<feature type="repeat" description="ANK" evidence="3">
    <location>
        <begin position="1365"/>
        <end position="1393"/>
    </location>
</feature>
<feature type="repeat" description="ANK" evidence="3">
    <location>
        <begin position="839"/>
        <end position="871"/>
    </location>
</feature>
<accession>A0ABR3TNK9</accession>
<dbReference type="InterPro" id="IPR002110">
    <property type="entry name" value="Ankyrin_rpt"/>
</dbReference>